<organism evidence="1 2">
    <name type="scientific">Heracleum sosnowskyi</name>
    <dbReference type="NCBI Taxonomy" id="360622"/>
    <lineage>
        <taxon>Eukaryota</taxon>
        <taxon>Viridiplantae</taxon>
        <taxon>Streptophyta</taxon>
        <taxon>Embryophyta</taxon>
        <taxon>Tracheophyta</taxon>
        <taxon>Spermatophyta</taxon>
        <taxon>Magnoliopsida</taxon>
        <taxon>eudicotyledons</taxon>
        <taxon>Gunneridae</taxon>
        <taxon>Pentapetalae</taxon>
        <taxon>asterids</taxon>
        <taxon>campanulids</taxon>
        <taxon>Apiales</taxon>
        <taxon>Apiaceae</taxon>
        <taxon>Apioideae</taxon>
        <taxon>apioid superclade</taxon>
        <taxon>Tordylieae</taxon>
        <taxon>Tordyliinae</taxon>
        <taxon>Heracleum</taxon>
    </lineage>
</organism>
<proteinExistence type="predicted"/>
<dbReference type="PANTHER" id="PTHR42741:SF3">
    <property type="entry name" value="NITROREDUCTASE FAMILY PROTEIN"/>
    <property type="match status" value="1"/>
</dbReference>
<evidence type="ECO:0000313" key="2">
    <source>
        <dbReference type="Proteomes" id="UP001237642"/>
    </source>
</evidence>
<reference evidence="1" key="1">
    <citation type="submission" date="2023-02" db="EMBL/GenBank/DDBJ databases">
        <title>Genome of toxic invasive species Heracleum sosnowskyi carries increased number of genes despite the absence of recent whole-genome duplications.</title>
        <authorList>
            <person name="Schelkunov M."/>
            <person name="Shtratnikova V."/>
            <person name="Makarenko M."/>
            <person name="Klepikova A."/>
            <person name="Omelchenko D."/>
            <person name="Novikova G."/>
            <person name="Obukhova E."/>
            <person name="Bogdanov V."/>
            <person name="Penin A."/>
            <person name="Logacheva M."/>
        </authorList>
    </citation>
    <scope>NUCLEOTIDE SEQUENCE</scope>
    <source>
        <strain evidence="1">Hsosn_3</strain>
        <tissue evidence="1">Leaf</tissue>
    </source>
</reference>
<comment type="caution">
    <text evidence="1">The sequence shown here is derived from an EMBL/GenBank/DDBJ whole genome shotgun (WGS) entry which is preliminary data.</text>
</comment>
<dbReference type="Proteomes" id="UP001237642">
    <property type="component" value="Unassembled WGS sequence"/>
</dbReference>
<dbReference type="PANTHER" id="PTHR42741">
    <property type="entry name" value="NITROREDUCTASE FAMILY PROTEIN"/>
    <property type="match status" value="1"/>
</dbReference>
<gene>
    <name evidence="1" type="ORF">POM88_022919</name>
</gene>
<accession>A0AAD8IHN7</accession>
<name>A0AAD8IHN7_9APIA</name>
<keyword evidence="2" id="KW-1185">Reference proteome</keyword>
<dbReference type="EMBL" id="JAUIZM010000005">
    <property type="protein sequence ID" value="KAK1385184.1"/>
    <property type="molecule type" value="Genomic_DNA"/>
</dbReference>
<protein>
    <submittedName>
        <fullName evidence="1">Uncharacterized protein</fullName>
    </submittedName>
</protein>
<reference evidence="1" key="2">
    <citation type="submission" date="2023-05" db="EMBL/GenBank/DDBJ databases">
        <authorList>
            <person name="Schelkunov M.I."/>
        </authorList>
    </citation>
    <scope>NUCLEOTIDE SEQUENCE</scope>
    <source>
        <strain evidence="1">Hsosn_3</strain>
        <tissue evidence="1">Leaf</tissue>
    </source>
</reference>
<sequence length="149" mass="16917">MNGEGTFIPQFSLFYTRPDPNHHFIHLPSIHFHLKNPFQDPLGFRMILWHFQLGSNLSSLDAKVLDGLGFKDIKSLIGVKLDDEMVIPDRPTEWEFLEVEFEHPDCVLLVYPNGIGEFDMDYKGLSLAISALGIWSGKGDIISLVKSML</sequence>
<dbReference type="AlphaFoldDB" id="A0AAD8IHN7"/>
<evidence type="ECO:0000313" key="1">
    <source>
        <dbReference type="EMBL" id="KAK1385184.1"/>
    </source>
</evidence>